<feature type="transmembrane region" description="Helical" evidence="1">
    <location>
        <begin position="436"/>
        <end position="457"/>
    </location>
</feature>
<sequence length="620" mass="66203">MPFQFRILSAFLLVLLSAAPLQADERIRSFISEITIDDAGALQVTETLDVQVEGHRIRHGIFRDLPLTKDGIRWGGFDLVEAAMDGAPVDTRIQRRDGMIRIYLGDEDTVLSPGEHRFRLRYDVARQVRFLADHDELYWNVTGNAWAFRIDMAAARIRLPDGAVATDVETFTGPLRSREQDAFEQIEDGGGTVYVMADGALDWHEGLTTAIAFPTGIVSRPSTMDRVLFTFRDRPADMIALFGTLLLGAALWLIWRRKGKDAPLGRIRVRSTPPEGISPALAQYIRANGGVTNTAMVAATVDLGVKGYVVISQRGTTWSVARTAKAHDGTLPVGEAAILTYLDGMDGPLVISPDNRKAVLALLEVFTAAMRKEHGETFHISHANWILLAGVGGYGLAFAIMWQALAGQTWLLHVMPALPLAIPLMTALVGGTLRDVALMVGIALGISCLMWLIFGALAGALGLLSGAGLIALPVIFAVFAARIGLSTATGRAHKIEIEGFRRYLSAARLKGRSRRNTGRRFEAFLPYAIALGVEQEFASAYEDALTRATSRARGPIHVFMPAWYHGTPIEGGSLGGGIAAACQGMTSGINACTTSGSGASGFSGGGFSGGGGGGGGGGGW</sequence>
<dbReference type="EMBL" id="JANAVZ010000019">
    <property type="protein sequence ID" value="MCT4334784.1"/>
    <property type="molecule type" value="Genomic_DNA"/>
</dbReference>
<feature type="domain" description="Predicted membrane protein YciQ-like C-terminal" evidence="4">
    <location>
        <begin position="273"/>
        <end position="540"/>
    </location>
</feature>
<dbReference type="Pfam" id="PF09972">
    <property type="entry name" value="DUF2207"/>
    <property type="match status" value="1"/>
</dbReference>
<evidence type="ECO:0000256" key="1">
    <source>
        <dbReference type="SAM" id="Phobius"/>
    </source>
</evidence>
<name>A0ABT2KFL7_9RHOB</name>
<accession>A0ABT2KFL7</accession>
<evidence type="ECO:0000313" key="5">
    <source>
        <dbReference type="EMBL" id="MCT4334784.1"/>
    </source>
</evidence>
<dbReference type="InterPro" id="IPR048389">
    <property type="entry name" value="YciQ-like_C"/>
</dbReference>
<feature type="transmembrane region" description="Helical" evidence="1">
    <location>
        <begin position="238"/>
        <end position="255"/>
    </location>
</feature>
<keyword evidence="1" id="KW-0812">Transmembrane</keyword>
<feature type="transmembrane region" description="Helical" evidence="1">
    <location>
        <begin position="385"/>
        <end position="404"/>
    </location>
</feature>
<feature type="domain" description="DUF2207" evidence="3">
    <location>
        <begin position="26"/>
        <end position="184"/>
    </location>
</feature>
<feature type="chain" id="PRO_5046821981" evidence="2">
    <location>
        <begin position="24"/>
        <end position="620"/>
    </location>
</feature>
<keyword evidence="1" id="KW-0472">Membrane</keyword>
<proteinExistence type="predicted"/>
<evidence type="ECO:0000256" key="2">
    <source>
        <dbReference type="SAM" id="SignalP"/>
    </source>
</evidence>
<comment type="caution">
    <text evidence="5">The sequence shown here is derived from an EMBL/GenBank/DDBJ whole genome shotgun (WGS) entry which is preliminary data.</text>
</comment>
<feature type="signal peptide" evidence="2">
    <location>
        <begin position="1"/>
        <end position="23"/>
    </location>
</feature>
<organism evidence="5 6">
    <name type="scientific">Paracoccus maritimus</name>
    <dbReference type="NCBI Taxonomy" id="2933292"/>
    <lineage>
        <taxon>Bacteria</taxon>
        <taxon>Pseudomonadati</taxon>
        <taxon>Pseudomonadota</taxon>
        <taxon>Alphaproteobacteria</taxon>
        <taxon>Rhodobacterales</taxon>
        <taxon>Paracoccaceae</taxon>
        <taxon>Paracoccus</taxon>
    </lineage>
</organism>
<feature type="transmembrane region" description="Helical" evidence="1">
    <location>
        <begin position="410"/>
        <end position="429"/>
    </location>
</feature>
<dbReference type="InterPro" id="IPR017502">
    <property type="entry name" value="Sortase_SrtB_target"/>
</dbReference>
<dbReference type="RefSeq" id="WP_260278660.1">
    <property type="nucleotide sequence ID" value="NZ_JANAVZ010000019.1"/>
</dbReference>
<dbReference type="Proteomes" id="UP001320702">
    <property type="component" value="Unassembled WGS sequence"/>
</dbReference>
<keyword evidence="1" id="KW-1133">Transmembrane helix</keyword>
<dbReference type="NCBIfam" id="TIGR03063">
    <property type="entry name" value="srtB_target"/>
    <property type="match status" value="1"/>
</dbReference>
<reference evidence="5 6" key="1">
    <citation type="submission" date="2022-04" db="EMBL/GenBank/DDBJ databases">
        <title>Paracoccus sp. YLB-12 draft genome sequence.</title>
        <authorList>
            <person name="Yu L."/>
        </authorList>
    </citation>
    <scope>NUCLEOTIDE SEQUENCE [LARGE SCALE GENOMIC DNA]</scope>
    <source>
        <strain evidence="5 6">YLB-12</strain>
    </source>
</reference>
<gene>
    <name evidence="5" type="ORF">MU516_18245</name>
</gene>
<keyword evidence="2" id="KW-0732">Signal</keyword>
<evidence type="ECO:0000259" key="3">
    <source>
        <dbReference type="Pfam" id="PF09972"/>
    </source>
</evidence>
<feature type="transmembrane region" description="Helical" evidence="1">
    <location>
        <begin position="463"/>
        <end position="485"/>
    </location>
</feature>
<evidence type="ECO:0000313" key="6">
    <source>
        <dbReference type="Proteomes" id="UP001320702"/>
    </source>
</evidence>
<evidence type="ECO:0000259" key="4">
    <source>
        <dbReference type="Pfam" id="PF20990"/>
    </source>
</evidence>
<keyword evidence="6" id="KW-1185">Reference proteome</keyword>
<protein>
    <submittedName>
        <fullName evidence="5">DUF2207 domain-containing protein</fullName>
    </submittedName>
</protein>
<dbReference type="InterPro" id="IPR018702">
    <property type="entry name" value="DUF2207"/>
</dbReference>
<dbReference type="Pfam" id="PF20990">
    <property type="entry name" value="DUF2207_C"/>
    <property type="match status" value="1"/>
</dbReference>